<feature type="compositionally biased region" description="Polar residues" evidence="2">
    <location>
        <begin position="1807"/>
        <end position="1825"/>
    </location>
</feature>
<feature type="compositionally biased region" description="Polar residues" evidence="2">
    <location>
        <begin position="1755"/>
        <end position="1765"/>
    </location>
</feature>
<dbReference type="RefSeq" id="XP_008184777.1">
    <property type="nucleotide sequence ID" value="XM_008186555.2"/>
</dbReference>
<feature type="compositionally biased region" description="Polar residues" evidence="2">
    <location>
        <begin position="1540"/>
        <end position="1557"/>
    </location>
</feature>
<feature type="region of interest" description="Disordered" evidence="2">
    <location>
        <begin position="1424"/>
        <end position="1467"/>
    </location>
</feature>
<dbReference type="EnsemblMetazoa" id="XM_008186555.3">
    <property type="protein sequence ID" value="XP_008184777.1"/>
    <property type="gene ID" value="LOC100169483"/>
</dbReference>
<dbReference type="GO" id="GO:0007155">
    <property type="term" value="P:cell adhesion"/>
    <property type="evidence" value="ECO:0007669"/>
    <property type="project" value="UniProtKB-KW"/>
</dbReference>
<dbReference type="InterPro" id="IPR002710">
    <property type="entry name" value="Dilute_dom"/>
</dbReference>
<evidence type="ECO:0000259" key="3">
    <source>
        <dbReference type="PROSITE" id="PS50106"/>
    </source>
</evidence>
<dbReference type="OrthoDB" id="6260541at2759"/>
<evidence type="ECO:0000256" key="1">
    <source>
        <dbReference type="ARBA" id="ARBA00022889"/>
    </source>
</evidence>
<feature type="compositionally biased region" description="Low complexity" evidence="2">
    <location>
        <begin position="1766"/>
        <end position="1775"/>
    </location>
</feature>
<dbReference type="InterPro" id="IPR001478">
    <property type="entry name" value="PDZ"/>
</dbReference>
<feature type="region of interest" description="Disordered" evidence="2">
    <location>
        <begin position="543"/>
        <end position="576"/>
    </location>
</feature>
<feature type="region of interest" description="Disordered" evidence="2">
    <location>
        <begin position="1604"/>
        <end position="1684"/>
    </location>
</feature>
<accession>A0A8R2B799</accession>
<dbReference type="Gene3D" id="2.60.200.20">
    <property type="match status" value="1"/>
</dbReference>
<dbReference type="PROSITE" id="PS50106">
    <property type="entry name" value="PDZ"/>
    <property type="match status" value="1"/>
</dbReference>
<feature type="compositionally biased region" description="Low complexity" evidence="2">
    <location>
        <begin position="1714"/>
        <end position="1729"/>
    </location>
</feature>
<dbReference type="InterPro" id="IPR029071">
    <property type="entry name" value="Ubiquitin-like_domsf"/>
</dbReference>
<dbReference type="InterPro" id="IPR008984">
    <property type="entry name" value="SMAD_FHA_dom_sf"/>
</dbReference>
<dbReference type="CDD" id="cd22711">
    <property type="entry name" value="FHA_AFDN"/>
    <property type="match status" value="1"/>
</dbReference>
<feature type="compositionally biased region" description="Polar residues" evidence="2">
    <location>
        <begin position="1184"/>
        <end position="1196"/>
    </location>
</feature>
<dbReference type="FunFam" id="3.10.20.90:FF:000033">
    <property type="entry name" value="afadin isoform X1"/>
    <property type="match status" value="1"/>
</dbReference>
<feature type="compositionally biased region" description="Polar residues" evidence="2">
    <location>
        <begin position="1649"/>
        <end position="1675"/>
    </location>
</feature>
<organism evidence="6 7">
    <name type="scientific">Acyrthosiphon pisum</name>
    <name type="common">Pea aphid</name>
    <dbReference type="NCBI Taxonomy" id="7029"/>
    <lineage>
        <taxon>Eukaryota</taxon>
        <taxon>Metazoa</taxon>
        <taxon>Ecdysozoa</taxon>
        <taxon>Arthropoda</taxon>
        <taxon>Hexapoda</taxon>
        <taxon>Insecta</taxon>
        <taxon>Pterygota</taxon>
        <taxon>Neoptera</taxon>
        <taxon>Paraneoptera</taxon>
        <taxon>Hemiptera</taxon>
        <taxon>Sternorrhyncha</taxon>
        <taxon>Aphidomorpha</taxon>
        <taxon>Aphidoidea</taxon>
        <taxon>Aphididae</taxon>
        <taxon>Macrosiphini</taxon>
        <taxon>Acyrthosiphon</taxon>
    </lineage>
</organism>
<feature type="compositionally biased region" description="Basic and acidic residues" evidence="2">
    <location>
        <begin position="1604"/>
        <end position="1614"/>
    </location>
</feature>
<dbReference type="GO" id="GO:0005912">
    <property type="term" value="C:adherens junction"/>
    <property type="evidence" value="ECO:0007669"/>
    <property type="project" value="TreeGrafter"/>
</dbReference>
<feature type="compositionally biased region" description="Low complexity" evidence="2">
    <location>
        <begin position="1284"/>
        <end position="1298"/>
    </location>
</feature>
<keyword evidence="1" id="KW-0130">Cell adhesion</keyword>
<dbReference type="CDD" id="cd01782">
    <property type="entry name" value="RA1_Afadin"/>
    <property type="match status" value="1"/>
</dbReference>
<feature type="domain" description="Ras-associating" evidence="4">
    <location>
        <begin position="240"/>
        <end position="356"/>
    </location>
</feature>
<evidence type="ECO:0008006" key="8">
    <source>
        <dbReference type="Google" id="ProtNLM"/>
    </source>
</evidence>
<evidence type="ECO:0000259" key="5">
    <source>
        <dbReference type="PROSITE" id="PS51126"/>
    </source>
</evidence>
<feature type="region of interest" description="Disordered" evidence="2">
    <location>
        <begin position="1709"/>
        <end position="1842"/>
    </location>
</feature>
<feature type="domain" description="Ras-associating" evidence="4">
    <location>
        <begin position="44"/>
        <end position="140"/>
    </location>
</feature>
<dbReference type="GO" id="GO:0007165">
    <property type="term" value="P:signal transduction"/>
    <property type="evidence" value="ECO:0007669"/>
    <property type="project" value="InterPro"/>
</dbReference>
<dbReference type="PANTHER" id="PTHR10398">
    <property type="entry name" value="AFADIN"/>
    <property type="match status" value="1"/>
</dbReference>
<dbReference type="CDD" id="cd06789">
    <property type="entry name" value="PDZ_AFDN-like"/>
    <property type="match status" value="1"/>
</dbReference>
<dbReference type="SMART" id="SM01132">
    <property type="entry name" value="DIL"/>
    <property type="match status" value="1"/>
</dbReference>
<dbReference type="GO" id="GO:0032880">
    <property type="term" value="P:regulation of protein localization"/>
    <property type="evidence" value="ECO:0007669"/>
    <property type="project" value="TreeGrafter"/>
</dbReference>
<dbReference type="PROSITE" id="PS51126">
    <property type="entry name" value="DILUTE"/>
    <property type="match status" value="1"/>
</dbReference>
<evidence type="ECO:0000259" key="4">
    <source>
        <dbReference type="PROSITE" id="PS50200"/>
    </source>
</evidence>
<feature type="compositionally biased region" description="Polar residues" evidence="2">
    <location>
        <begin position="1789"/>
        <end position="1800"/>
    </location>
</feature>
<dbReference type="SUPFAM" id="SSF50156">
    <property type="entry name" value="PDZ domain-like"/>
    <property type="match status" value="1"/>
</dbReference>
<dbReference type="GO" id="GO:0050839">
    <property type="term" value="F:cell adhesion molecule binding"/>
    <property type="evidence" value="ECO:0007669"/>
    <property type="project" value="TreeGrafter"/>
</dbReference>
<evidence type="ECO:0000313" key="7">
    <source>
        <dbReference type="Proteomes" id="UP000007819"/>
    </source>
</evidence>
<evidence type="ECO:0000256" key="2">
    <source>
        <dbReference type="SAM" id="MobiDB-lite"/>
    </source>
</evidence>
<feature type="region of interest" description="Disordered" evidence="2">
    <location>
        <begin position="146"/>
        <end position="190"/>
    </location>
</feature>
<dbReference type="CTD" id="40620"/>
<dbReference type="InterPro" id="IPR036034">
    <property type="entry name" value="PDZ_sf"/>
</dbReference>
<feature type="compositionally biased region" description="Acidic residues" evidence="2">
    <location>
        <begin position="1615"/>
        <end position="1625"/>
    </location>
</feature>
<feature type="compositionally biased region" description="Polar residues" evidence="2">
    <location>
        <begin position="1383"/>
        <end position="1406"/>
    </location>
</feature>
<feature type="compositionally biased region" description="Basic residues" evidence="2">
    <location>
        <begin position="156"/>
        <end position="168"/>
    </location>
</feature>
<feature type="compositionally biased region" description="Polar residues" evidence="2">
    <location>
        <begin position="1225"/>
        <end position="1249"/>
    </location>
</feature>
<feature type="domain" description="Dilute" evidence="5">
    <location>
        <begin position="660"/>
        <end position="899"/>
    </location>
</feature>
<name>A0A8R2B799_ACYPI</name>
<feature type="compositionally biased region" description="Polar residues" evidence="2">
    <location>
        <begin position="1350"/>
        <end position="1359"/>
    </location>
</feature>
<dbReference type="PANTHER" id="PTHR10398:SF2">
    <property type="entry name" value="AFADIN"/>
    <property type="match status" value="1"/>
</dbReference>
<dbReference type="PROSITE" id="PS50200">
    <property type="entry name" value="RA"/>
    <property type="match status" value="2"/>
</dbReference>
<dbReference type="SUPFAM" id="SSF54236">
    <property type="entry name" value="Ubiquitin-like"/>
    <property type="match status" value="2"/>
</dbReference>
<keyword evidence="7" id="KW-1185">Reference proteome</keyword>
<sequence length="1959" mass="221787">MNPEMTMAMKRHEEREALRSVIQQWNANRLDLFELSEPNEELLFHGVMRFYFQEPGTGQKVATKCIRVASDATSQAVIETLIEKFRPDMRMLSVPEYALYEIHENGDERKLGVDEKPLLVQLNWHKDDREGRFLLRRIDEKTNMPAGTFQEAGSSFKRKLSKREKKQLKKQEKLNRAKSHGLSPNDENDAGVAEKLYTELPETSFTRSISNPEAVMRRRRQQKLERKLQAFRSKDGGPDTGGTLKIYGESLCRDVPYKTLLLSIRDTAQQVVKEMLAKYGLDKMDPHNFCLVQVNNAIALNENNSGLNNGVPENKEILNNNNREYILDDDECPLAILMNHPQTRGSIMFHVRRRPADYHPRKRKKKPTQKWNQPNSTSEMLEYRYEDGLDRLPFFLELNADGMEMVNPKRYRIHPNVTEVGCERQNQPPSNAQCLQLNGPNIQPRHCVIAHTEGIVTVTPCSRDAETYVGGQRIFETTILQNGSIVKFGRLNSLRFLDPCYDERPRPRNNSLRNVQDYYDSGSVDNTQHSTVMQQNFETTFDVDGNIETRSTSSQGNKDDTRSQRSITSSRDGNRLSAVYGRTSTAPVADNILPCVLEVREETEEAWIHAVTVDVDPSTLTFKHAPAYCLYLLARYRASTSYRPDVTPMERANRLSLTFGKVATILYTMIQGKQNDLTSLSFWLAIVTELRQFLHSDRHLSNFLTETIEMLHDTQQAAMRFIVECILEELMSVLPDIFADNTDADNEHLPANSIVSKLGTMMTTLREGRVNASLTIQIYNQVFRFINAWAFNRLITADTSYYTRAWGARLKSRIGRLQAWAERQGLEVSADCQLALISQAADLLHAPKYTGEDLASITSTCFKLNSLQLKALLVKYQPAPDEPRLPHELIDNVVRVAENLADELARSDGREIRLEEEDELMITFVQPEEGFSYEVARGVPPGLIEFIQPLQQAGMCRLTLHSNASGLWTVYFLPNARSPSALSNRSGGYTMQAPEPDVQTIRLHKSNNGMGLSIVAAKGAGQERLGIYIKSVVKGGAADADGRLQAGDQLLKVDGQSLVGITQEKAAEYLVRTGPVVSLEVAKQGAIHHGLATLLSQPSPVMTRDSVRRVRPISDYQPRVKANIPQGSLSMHDIHECSDEEVITTWMTDILSLSGPRRMSERDLPSRVLSEQQNINSRGPPPHHQSQIQSSKSVPSLHSVEGASTAIPPVVGRPPTQHEVFNPGYNRTSTTYNLHQQNTLRSRSSQNLNDPRPHSQMAIRQPSNPNLLNGNYHPERSPSVHPSVYQPQQHPAYQQHVQQQLLMQQQYNSPTPEATSERFYQNVNQIYRNQDQNGYGPSGKLPSPPDERTPNQLQKSFRGSQSSLQSRQSSDATQHLKDRPTSAYISNKDTYNLQNQGMTMRSQSSRDMLRQDAKLQEMTEEVRRREMRSSGVMSPHQYATQQRPPSNRAQPYHGYQEAKPTPYLGDQIKPQQDMVRSQQFNQAMRATIPEPMPPAYRESPPPPPPPPTSTHPLYQTSPPRNEPNRYMASGGEPPRGGFYQTPTEPSKQYPYQGTNPWQREEKEKEAERRREAARMWRDQQMSELVALGPNRTVSQEEQLRALRLEKEFERRAQEEGEDDDDDDQEANERVQQLMRSAQQQSDRRPPANTVRTPNNNFNYMNGSQRGPQPVPSNGINDEKERLRRLKEMKTKQVEMEAMREAELKLKKKEEELKYQQQQQQLSNQSYNNNTPNRLNRSVNPPNNLSLDNSGYGYSLASQGSLPSQRLDNLLGGPNNNDPPQPPERGSSYAIMSQVDTTKATTPRPPVLTSTPNGVITTPNANTTPKRVSFQDPTSMPPSPPSPTLEKIMEDPDNFIDQAETMLASPRSPDIQFTSGNTPGVIGSQEVYRDPRQRLLAEQQKQQMSNKAGSTVPEKLSFKEKMKMFAMETGEDGTPKDKVKISKAQREIDNLGASNTPLTN</sequence>
<dbReference type="CDD" id="cd01781">
    <property type="entry name" value="RA2_Afadin"/>
    <property type="match status" value="1"/>
</dbReference>
<dbReference type="CDD" id="cd15471">
    <property type="entry name" value="Myo5p-like_CBD_afadin"/>
    <property type="match status" value="1"/>
</dbReference>
<dbReference type="Proteomes" id="UP000007819">
    <property type="component" value="Chromosome A1"/>
</dbReference>
<dbReference type="Gene3D" id="3.10.20.90">
    <property type="entry name" value="Phosphatidylinositol 3-kinase Catalytic Subunit, Chain A, domain 1"/>
    <property type="match status" value="2"/>
</dbReference>
<dbReference type="InterPro" id="IPR000159">
    <property type="entry name" value="RA_dom"/>
</dbReference>
<protein>
    <recommendedName>
        <fullName evidence="8">Afadin</fullName>
    </recommendedName>
</protein>
<dbReference type="Pfam" id="PF01843">
    <property type="entry name" value="DIL"/>
    <property type="match status" value="1"/>
</dbReference>
<feature type="region of interest" description="Disordered" evidence="2">
    <location>
        <begin position="1329"/>
        <end position="1407"/>
    </location>
</feature>
<dbReference type="InterPro" id="IPR028842">
    <property type="entry name" value="Afadin"/>
</dbReference>
<dbReference type="Pfam" id="PF00788">
    <property type="entry name" value="RA"/>
    <property type="match status" value="2"/>
</dbReference>
<feature type="region of interest" description="Disordered" evidence="2">
    <location>
        <begin position="356"/>
        <end position="377"/>
    </location>
</feature>
<feature type="compositionally biased region" description="Basic and acidic residues" evidence="2">
    <location>
        <begin position="1558"/>
        <end position="1575"/>
    </location>
</feature>
<feature type="compositionally biased region" description="Polar residues" evidence="2">
    <location>
        <begin position="1437"/>
        <end position="1449"/>
    </location>
</feature>
<proteinExistence type="predicted"/>
<dbReference type="SMART" id="SM00228">
    <property type="entry name" value="PDZ"/>
    <property type="match status" value="1"/>
</dbReference>
<dbReference type="FunFam" id="2.30.42.10:FF:000032">
    <property type="entry name" value="Afadin isoform A"/>
    <property type="match status" value="1"/>
</dbReference>
<evidence type="ECO:0000313" key="6">
    <source>
        <dbReference type="EnsemblMetazoa" id="XP_008184777.1"/>
    </source>
</evidence>
<dbReference type="SMART" id="SM00314">
    <property type="entry name" value="RA"/>
    <property type="match status" value="2"/>
</dbReference>
<dbReference type="InterPro" id="IPR000253">
    <property type="entry name" value="FHA_dom"/>
</dbReference>
<reference evidence="7" key="1">
    <citation type="submission" date="2010-06" db="EMBL/GenBank/DDBJ databases">
        <authorList>
            <person name="Jiang H."/>
            <person name="Abraham K."/>
            <person name="Ali S."/>
            <person name="Alsbrooks S.L."/>
            <person name="Anim B.N."/>
            <person name="Anosike U.S."/>
            <person name="Attaway T."/>
            <person name="Bandaranaike D.P."/>
            <person name="Battles P.K."/>
            <person name="Bell S.N."/>
            <person name="Bell A.V."/>
            <person name="Beltran B."/>
            <person name="Bickham C."/>
            <person name="Bustamante Y."/>
            <person name="Caleb T."/>
            <person name="Canada A."/>
            <person name="Cardenas V."/>
            <person name="Carter K."/>
            <person name="Chacko J."/>
            <person name="Chandrabose M.N."/>
            <person name="Chavez D."/>
            <person name="Chavez A."/>
            <person name="Chen L."/>
            <person name="Chu H.-S."/>
            <person name="Claassen K.J."/>
            <person name="Cockrell R."/>
            <person name="Collins M."/>
            <person name="Cooper J.A."/>
            <person name="Cree A."/>
            <person name="Curry S.M."/>
            <person name="Da Y."/>
            <person name="Dao M.D."/>
            <person name="Das B."/>
            <person name="Davila M.-L."/>
            <person name="Davy-Carroll L."/>
            <person name="Denson S."/>
            <person name="Dinh H."/>
            <person name="Ebong V.E."/>
            <person name="Edwards J.R."/>
            <person name="Egan A."/>
            <person name="El-Daye J."/>
            <person name="Escobedo L."/>
            <person name="Fernandez S."/>
            <person name="Fernando P.R."/>
            <person name="Flagg N."/>
            <person name="Forbes L.D."/>
            <person name="Fowler R.G."/>
            <person name="Fu Q."/>
            <person name="Gabisi R.A."/>
            <person name="Ganer J."/>
            <person name="Garbino Pronczuk A."/>
            <person name="Garcia R.M."/>
            <person name="Garner T."/>
            <person name="Garrett T.E."/>
            <person name="Gonzalez D.A."/>
            <person name="Hamid H."/>
            <person name="Hawkins E.S."/>
            <person name="Hirani K."/>
            <person name="Hogues M.E."/>
            <person name="Hollins B."/>
            <person name="Hsiao C.-H."/>
            <person name="Jabil R."/>
            <person name="James M.L."/>
            <person name="Jhangiani S.N."/>
            <person name="Johnson B."/>
            <person name="Johnson Q."/>
            <person name="Joshi V."/>
            <person name="Kalu J.B."/>
            <person name="Kam C."/>
            <person name="Kashfia A."/>
            <person name="Keebler J."/>
            <person name="Kisamo H."/>
            <person name="Kovar C.L."/>
            <person name="Lago L.A."/>
            <person name="Lai C.-Y."/>
            <person name="Laidlaw J."/>
            <person name="Lara F."/>
            <person name="Le T.-K."/>
            <person name="Lee S.L."/>
            <person name="Legall F.H."/>
            <person name="Lemon S.J."/>
            <person name="Lewis L.R."/>
            <person name="Li B."/>
            <person name="Liu Y."/>
            <person name="Liu Y.-S."/>
            <person name="Lopez J."/>
            <person name="Lozado R.J."/>
            <person name="Lu J."/>
            <person name="Madu R.C."/>
            <person name="Maheshwari M."/>
            <person name="Maheshwari R."/>
            <person name="Malloy K."/>
            <person name="Martinez E."/>
            <person name="Mathew T."/>
            <person name="Mercado I.C."/>
            <person name="Mercado C."/>
            <person name="Meyer B."/>
            <person name="Montgomery K."/>
            <person name="Morgan M.B."/>
            <person name="Munidasa M."/>
            <person name="Nazareth L.V."/>
            <person name="Nelson J."/>
            <person name="Ng B.M."/>
            <person name="Nguyen N.B."/>
            <person name="Nguyen P.Q."/>
            <person name="Nguyen T."/>
            <person name="Obregon M."/>
            <person name="Okwuonu G.O."/>
            <person name="Onwere C.G."/>
            <person name="Orozco G."/>
            <person name="Parra A."/>
            <person name="Patel S."/>
            <person name="Patil S."/>
            <person name="Perez A."/>
            <person name="Perez Y."/>
            <person name="Pham C."/>
            <person name="Primus E.L."/>
            <person name="Pu L.-L."/>
            <person name="Puazo M."/>
            <person name="Qin X."/>
            <person name="Quiroz J.B."/>
            <person name="Reese J."/>
            <person name="Richards S."/>
            <person name="Rives C.M."/>
            <person name="Robberts R."/>
            <person name="Ruiz S.J."/>
            <person name="Ruiz M.J."/>
            <person name="Santibanez J."/>
            <person name="Schneider B.W."/>
            <person name="Sisson I."/>
            <person name="Smith M."/>
            <person name="Sodergren E."/>
            <person name="Song X.-Z."/>
            <person name="Song B.B."/>
            <person name="Summersgill H."/>
            <person name="Thelus R."/>
            <person name="Thornton R.D."/>
            <person name="Trejos Z.Y."/>
            <person name="Usmani K."/>
            <person name="Vattathil S."/>
            <person name="Villasana D."/>
            <person name="Walker D.L."/>
            <person name="Wang S."/>
            <person name="Wang K."/>
            <person name="White C.S."/>
            <person name="Williams A.C."/>
            <person name="Williamson J."/>
            <person name="Wilson K."/>
            <person name="Woghiren I.O."/>
            <person name="Woodworth J.R."/>
            <person name="Worley K.C."/>
            <person name="Wright R.A."/>
            <person name="Wu W."/>
            <person name="Young L."/>
            <person name="Zhang L."/>
            <person name="Zhang J."/>
            <person name="Zhu Y."/>
            <person name="Muzny D.M."/>
            <person name="Weinstock G."/>
            <person name="Gibbs R.A."/>
        </authorList>
    </citation>
    <scope>NUCLEOTIDE SEQUENCE [LARGE SCALE GENOMIC DNA]</scope>
    <source>
        <strain evidence="7">LSR1</strain>
    </source>
</reference>
<dbReference type="SUPFAM" id="SSF49879">
    <property type="entry name" value="SMAD/FHA domain"/>
    <property type="match status" value="1"/>
</dbReference>
<dbReference type="Pfam" id="PF00595">
    <property type="entry name" value="PDZ"/>
    <property type="match status" value="1"/>
</dbReference>
<reference evidence="6" key="2">
    <citation type="submission" date="2022-06" db="UniProtKB">
        <authorList>
            <consortium name="EnsemblMetazoa"/>
        </authorList>
    </citation>
    <scope>IDENTIFICATION</scope>
</reference>
<dbReference type="InterPro" id="IPR037977">
    <property type="entry name" value="CBD_Afadin"/>
</dbReference>
<feature type="region of interest" description="Disordered" evidence="2">
    <location>
        <begin position="1489"/>
        <end position="1575"/>
    </location>
</feature>
<feature type="compositionally biased region" description="Low complexity" evidence="2">
    <location>
        <begin position="1360"/>
        <end position="1370"/>
    </location>
</feature>
<feature type="compositionally biased region" description="Polar residues" evidence="2">
    <location>
        <begin position="1629"/>
        <end position="1640"/>
    </location>
</feature>
<feature type="region of interest" description="Disordered" evidence="2">
    <location>
        <begin position="1156"/>
        <end position="1298"/>
    </location>
</feature>
<dbReference type="Pfam" id="PF00498">
    <property type="entry name" value="FHA"/>
    <property type="match status" value="1"/>
</dbReference>
<feature type="compositionally biased region" description="Polar residues" evidence="2">
    <location>
        <begin position="1730"/>
        <end position="1748"/>
    </location>
</feature>
<feature type="domain" description="PDZ" evidence="3">
    <location>
        <begin position="1000"/>
        <end position="1085"/>
    </location>
</feature>
<dbReference type="GeneID" id="100169483"/>
<dbReference type="Gene3D" id="2.30.42.10">
    <property type="match status" value="1"/>
</dbReference>
<feature type="compositionally biased region" description="Pro residues" evidence="2">
    <location>
        <begin position="1490"/>
        <end position="1509"/>
    </location>
</feature>